<proteinExistence type="predicted"/>
<feature type="region of interest" description="Disordered" evidence="1">
    <location>
        <begin position="1"/>
        <end position="23"/>
    </location>
</feature>
<dbReference type="InParanoid" id="K2RUI3"/>
<name>K2RUI3_MACPH</name>
<evidence type="ECO:0000313" key="2">
    <source>
        <dbReference type="EMBL" id="EKG16382.1"/>
    </source>
</evidence>
<dbReference type="AlphaFoldDB" id="K2RUI3"/>
<evidence type="ECO:0000256" key="1">
    <source>
        <dbReference type="SAM" id="MobiDB-lite"/>
    </source>
</evidence>
<accession>K2RUI3</accession>
<dbReference type="VEuPathDB" id="FungiDB:MPH_06413"/>
<dbReference type="EMBL" id="AHHD01000271">
    <property type="protein sequence ID" value="EKG16382.1"/>
    <property type="molecule type" value="Genomic_DNA"/>
</dbReference>
<protein>
    <submittedName>
        <fullName evidence="2">Uncharacterized protein</fullName>
    </submittedName>
</protein>
<gene>
    <name evidence="2" type="ORF">MPH_06413</name>
</gene>
<dbReference type="HOGENOM" id="CLU_1835518_0_0_1"/>
<organism evidence="2 3">
    <name type="scientific">Macrophomina phaseolina (strain MS6)</name>
    <name type="common">Charcoal rot fungus</name>
    <dbReference type="NCBI Taxonomy" id="1126212"/>
    <lineage>
        <taxon>Eukaryota</taxon>
        <taxon>Fungi</taxon>
        <taxon>Dikarya</taxon>
        <taxon>Ascomycota</taxon>
        <taxon>Pezizomycotina</taxon>
        <taxon>Dothideomycetes</taxon>
        <taxon>Dothideomycetes incertae sedis</taxon>
        <taxon>Botryosphaeriales</taxon>
        <taxon>Botryosphaeriaceae</taxon>
        <taxon>Macrophomina</taxon>
    </lineage>
</organism>
<evidence type="ECO:0000313" key="3">
    <source>
        <dbReference type="Proteomes" id="UP000007129"/>
    </source>
</evidence>
<sequence>MGRGHPLMLRCGPQAARGGTGEKRSRLCAHERNHCRDPGSSVCSELVSALWYGRSEMVCGCSSVPHAEKCDMAVVHLQRSGAPKSGIRFRRSMLPYSTMWSFDKLYASYAVRKADALELSVLWEGARESGCVPCGEKRKG</sequence>
<reference evidence="2 3" key="1">
    <citation type="journal article" date="2012" name="BMC Genomics">
        <title>Tools to kill: Genome of one of the most destructive plant pathogenic fungi Macrophomina phaseolina.</title>
        <authorList>
            <person name="Islam M.S."/>
            <person name="Haque M.S."/>
            <person name="Islam M.M."/>
            <person name="Emdad E.M."/>
            <person name="Halim A."/>
            <person name="Hossen Q.M.M."/>
            <person name="Hossain M.Z."/>
            <person name="Ahmed B."/>
            <person name="Rahim S."/>
            <person name="Rahman M.S."/>
            <person name="Alam M.M."/>
            <person name="Hou S."/>
            <person name="Wan X."/>
            <person name="Saito J.A."/>
            <person name="Alam M."/>
        </authorList>
    </citation>
    <scope>NUCLEOTIDE SEQUENCE [LARGE SCALE GENOMIC DNA]</scope>
    <source>
        <strain evidence="2 3">MS6</strain>
    </source>
</reference>
<dbReference type="Proteomes" id="UP000007129">
    <property type="component" value="Unassembled WGS sequence"/>
</dbReference>
<comment type="caution">
    <text evidence="2">The sequence shown here is derived from an EMBL/GenBank/DDBJ whole genome shotgun (WGS) entry which is preliminary data.</text>
</comment>